<dbReference type="OrthoDB" id="7554073at2759"/>
<feature type="non-terminal residue" evidence="1">
    <location>
        <position position="154"/>
    </location>
</feature>
<accession>A0A0J7JXL7</accession>
<dbReference type="Proteomes" id="UP000036403">
    <property type="component" value="Unassembled WGS sequence"/>
</dbReference>
<dbReference type="AlphaFoldDB" id="A0A0J7JXL7"/>
<dbReference type="EMBL" id="LBMM01024107">
    <property type="protein sequence ID" value="KMQ82616.1"/>
    <property type="molecule type" value="Genomic_DNA"/>
</dbReference>
<organism evidence="1 2">
    <name type="scientific">Lasius niger</name>
    <name type="common">Black garden ant</name>
    <dbReference type="NCBI Taxonomy" id="67767"/>
    <lineage>
        <taxon>Eukaryota</taxon>
        <taxon>Metazoa</taxon>
        <taxon>Ecdysozoa</taxon>
        <taxon>Arthropoda</taxon>
        <taxon>Hexapoda</taxon>
        <taxon>Insecta</taxon>
        <taxon>Pterygota</taxon>
        <taxon>Neoptera</taxon>
        <taxon>Endopterygota</taxon>
        <taxon>Hymenoptera</taxon>
        <taxon>Apocrita</taxon>
        <taxon>Aculeata</taxon>
        <taxon>Formicoidea</taxon>
        <taxon>Formicidae</taxon>
        <taxon>Formicinae</taxon>
        <taxon>Lasius</taxon>
        <taxon>Lasius</taxon>
    </lineage>
</organism>
<keyword evidence="2" id="KW-1185">Reference proteome</keyword>
<reference evidence="1 2" key="1">
    <citation type="submission" date="2015-04" db="EMBL/GenBank/DDBJ databases">
        <title>Lasius niger genome sequencing.</title>
        <authorList>
            <person name="Konorov E.A."/>
            <person name="Nikitin M.A."/>
            <person name="Kirill M.V."/>
            <person name="Chang P."/>
        </authorList>
    </citation>
    <scope>NUCLEOTIDE SEQUENCE [LARGE SCALE GENOMIC DNA]</scope>
    <source>
        <tissue evidence="1">Whole</tissue>
    </source>
</reference>
<dbReference type="PaxDb" id="67767-A0A0J7JXL7"/>
<name>A0A0J7JXL7_LASNI</name>
<comment type="caution">
    <text evidence="1">The sequence shown here is derived from an EMBL/GenBank/DDBJ whole genome shotgun (WGS) entry which is preliminary data.</text>
</comment>
<proteinExistence type="predicted"/>
<gene>
    <name evidence="1" type="ORF">RF55_22359</name>
</gene>
<evidence type="ECO:0000313" key="2">
    <source>
        <dbReference type="Proteomes" id="UP000036403"/>
    </source>
</evidence>
<protein>
    <submittedName>
        <fullName evidence="1">Uncharacterized protein</fullName>
    </submittedName>
</protein>
<evidence type="ECO:0000313" key="1">
    <source>
        <dbReference type="EMBL" id="KMQ82616.1"/>
    </source>
</evidence>
<sequence>MMVKEIVREELGNIKQELGDLRRMIQAGACGPSGGAQRSYSEAVKEKKKENIIIVKPKVQQESEATKKLIKEKVDIKNMAMGITKLKKGSKGTVILGCETGEEMEKLKATVQAKLGENFKVTESPRMKPKIKIVNIGEEEMTLNDDDLIGTIKK</sequence>